<evidence type="ECO:0000313" key="2">
    <source>
        <dbReference type="Proteomes" id="UP001283361"/>
    </source>
</evidence>
<comment type="caution">
    <text evidence="1">The sequence shown here is derived from an EMBL/GenBank/DDBJ whole genome shotgun (WGS) entry which is preliminary data.</text>
</comment>
<reference evidence="1" key="1">
    <citation type="journal article" date="2023" name="G3 (Bethesda)">
        <title>A reference genome for the long-term kleptoplast-retaining sea slug Elysia crispata morphotype clarki.</title>
        <authorList>
            <person name="Eastman K.E."/>
            <person name="Pendleton A.L."/>
            <person name="Shaikh M.A."/>
            <person name="Suttiyut T."/>
            <person name="Ogas R."/>
            <person name="Tomko P."/>
            <person name="Gavelis G."/>
            <person name="Widhalm J.R."/>
            <person name="Wisecaver J.H."/>
        </authorList>
    </citation>
    <scope>NUCLEOTIDE SEQUENCE</scope>
    <source>
        <strain evidence="1">ECLA1</strain>
    </source>
</reference>
<accession>A0AAE0Y4S3</accession>
<name>A0AAE0Y4S3_9GAST</name>
<gene>
    <name evidence="1" type="ORF">RRG08_030708</name>
</gene>
<organism evidence="1 2">
    <name type="scientific">Elysia crispata</name>
    <name type="common">lettuce slug</name>
    <dbReference type="NCBI Taxonomy" id="231223"/>
    <lineage>
        <taxon>Eukaryota</taxon>
        <taxon>Metazoa</taxon>
        <taxon>Spiralia</taxon>
        <taxon>Lophotrochozoa</taxon>
        <taxon>Mollusca</taxon>
        <taxon>Gastropoda</taxon>
        <taxon>Heterobranchia</taxon>
        <taxon>Euthyneura</taxon>
        <taxon>Panpulmonata</taxon>
        <taxon>Sacoglossa</taxon>
        <taxon>Placobranchoidea</taxon>
        <taxon>Plakobranchidae</taxon>
        <taxon>Elysia</taxon>
    </lineage>
</organism>
<dbReference type="Proteomes" id="UP001283361">
    <property type="component" value="Unassembled WGS sequence"/>
</dbReference>
<sequence>MVENVSSDLSRKCHVLELLRKKGCGIDEKDQTPSLAFIRGAECASTAEHRLECFHRAGLSQKVEAQCSIIDGRDFRPQIGRAFSTGISENSRIKTRNGRKRKI</sequence>
<keyword evidence="2" id="KW-1185">Reference proteome</keyword>
<proteinExistence type="predicted"/>
<protein>
    <submittedName>
        <fullName evidence="1">Uncharacterized protein</fullName>
    </submittedName>
</protein>
<evidence type="ECO:0000313" key="1">
    <source>
        <dbReference type="EMBL" id="KAK3732508.1"/>
    </source>
</evidence>
<dbReference type="AlphaFoldDB" id="A0AAE0Y4S3"/>
<dbReference type="EMBL" id="JAWDGP010006957">
    <property type="protein sequence ID" value="KAK3732508.1"/>
    <property type="molecule type" value="Genomic_DNA"/>
</dbReference>